<evidence type="ECO:0000313" key="2">
    <source>
        <dbReference type="Proteomes" id="UP001370490"/>
    </source>
</evidence>
<organism evidence="1 2">
    <name type="scientific">Dillenia turbinata</name>
    <dbReference type="NCBI Taxonomy" id="194707"/>
    <lineage>
        <taxon>Eukaryota</taxon>
        <taxon>Viridiplantae</taxon>
        <taxon>Streptophyta</taxon>
        <taxon>Embryophyta</taxon>
        <taxon>Tracheophyta</taxon>
        <taxon>Spermatophyta</taxon>
        <taxon>Magnoliopsida</taxon>
        <taxon>eudicotyledons</taxon>
        <taxon>Gunneridae</taxon>
        <taxon>Pentapetalae</taxon>
        <taxon>Dilleniales</taxon>
        <taxon>Dilleniaceae</taxon>
        <taxon>Dillenia</taxon>
    </lineage>
</organism>
<accession>A0AAN8USB4</accession>
<evidence type="ECO:0000313" key="1">
    <source>
        <dbReference type="EMBL" id="KAK6917106.1"/>
    </source>
</evidence>
<reference evidence="1 2" key="1">
    <citation type="submission" date="2023-12" db="EMBL/GenBank/DDBJ databases">
        <title>A high-quality genome assembly for Dillenia turbinata (Dilleniales).</title>
        <authorList>
            <person name="Chanderbali A."/>
        </authorList>
    </citation>
    <scope>NUCLEOTIDE SEQUENCE [LARGE SCALE GENOMIC DNA]</scope>
    <source>
        <strain evidence="1">LSX21</strain>
        <tissue evidence="1">Leaf</tissue>
    </source>
</reference>
<comment type="caution">
    <text evidence="1">The sequence shown here is derived from an EMBL/GenBank/DDBJ whole genome shotgun (WGS) entry which is preliminary data.</text>
</comment>
<sequence>MSVRNDEIELLRASEIADAGVSDIGGLVRRYYVIPYTHLLLRQLSFSLREMGLDLPTSQLYAGIENENNILRAQVMELNDRLELPNSILGIIEEVKGYSFDIPQMVDLCSSRGSFTTHLNLSWLLQTSTQCINGRFVGCTTQRGAQVQDTNRRHRRVAYELDTSGIPMHGCTREDLHAKLTRMINKSSYRWLLVARICCRSKKVATTYDNRAWRGVKPMAVKVGAVE</sequence>
<dbReference type="AlphaFoldDB" id="A0AAN8USB4"/>
<dbReference type="Proteomes" id="UP001370490">
    <property type="component" value="Unassembled WGS sequence"/>
</dbReference>
<proteinExistence type="predicted"/>
<gene>
    <name evidence="1" type="ORF">RJ641_017857</name>
</gene>
<keyword evidence="2" id="KW-1185">Reference proteome</keyword>
<protein>
    <submittedName>
        <fullName evidence="1">Uncharacterized protein</fullName>
    </submittedName>
</protein>
<name>A0AAN8USB4_9MAGN</name>
<dbReference type="EMBL" id="JBAMMX010000023">
    <property type="protein sequence ID" value="KAK6917106.1"/>
    <property type="molecule type" value="Genomic_DNA"/>
</dbReference>